<evidence type="ECO:0000256" key="1">
    <source>
        <dbReference type="SAM" id="MobiDB-lite"/>
    </source>
</evidence>
<organism evidence="2 3">
    <name type="scientific">Jimgerdemannia flammicorona</name>
    <dbReference type="NCBI Taxonomy" id="994334"/>
    <lineage>
        <taxon>Eukaryota</taxon>
        <taxon>Fungi</taxon>
        <taxon>Fungi incertae sedis</taxon>
        <taxon>Mucoromycota</taxon>
        <taxon>Mucoromycotina</taxon>
        <taxon>Endogonomycetes</taxon>
        <taxon>Endogonales</taxon>
        <taxon>Endogonaceae</taxon>
        <taxon>Jimgerdemannia</taxon>
    </lineage>
</organism>
<name>A0A433QBU5_9FUNG</name>
<dbReference type="SUPFAM" id="SSF82171">
    <property type="entry name" value="DPP6 N-terminal domain-like"/>
    <property type="match status" value="1"/>
</dbReference>
<comment type="caution">
    <text evidence="2">The sequence shown here is derived from an EMBL/GenBank/DDBJ whole genome shotgun (WGS) entry which is preliminary data.</text>
</comment>
<evidence type="ECO:0000313" key="3">
    <source>
        <dbReference type="Proteomes" id="UP000274822"/>
    </source>
</evidence>
<dbReference type="InterPro" id="IPR051859">
    <property type="entry name" value="DCAF"/>
</dbReference>
<dbReference type="Proteomes" id="UP000274822">
    <property type="component" value="Unassembled WGS sequence"/>
</dbReference>
<gene>
    <name evidence="2" type="ORF">BC938DRAFT_483554</name>
</gene>
<keyword evidence="3" id="KW-1185">Reference proteome</keyword>
<protein>
    <recommendedName>
        <fullName evidence="4">WD40-repeat-containing domain protein</fullName>
    </recommendedName>
</protein>
<dbReference type="GO" id="GO:0043161">
    <property type="term" value="P:proteasome-mediated ubiquitin-dependent protein catabolic process"/>
    <property type="evidence" value="ECO:0007669"/>
    <property type="project" value="TreeGrafter"/>
</dbReference>
<reference evidence="2 3" key="1">
    <citation type="journal article" date="2018" name="New Phytol.">
        <title>Phylogenomics of Endogonaceae and evolution of mycorrhizas within Mucoromycota.</title>
        <authorList>
            <person name="Chang Y."/>
            <person name="Desiro A."/>
            <person name="Na H."/>
            <person name="Sandor L."/>
            <person name="Lipzen A."/>
            <person name="Clum A."/>
            <person name="Barry K."/>
            <person name="Grigoriev I.V."/>
            <person name="Martin F.M."/>
            <person name="Stajich J.E."/>
            <person name="Smith M.E."/>
            <person name="Bonito G."/>
            <person name="Spatafora J.W."/>
        </authorList>
    </citation>
    <scope>NUCLEOTIDE SEQUENCE [LARGE SCALE GENOMIC DNA]</scope>
    <source>
        <strain evidence="2 3">AD002</strain>
    </source>
</reference>
<dbReference type="GO" id="GO:0080008">
    <property type="term" value="C:Cul4-RING E3 ubiquitin ligase complex"/>
    <property type="evidence" value="ECO:0007669"/>
    <property type="project" value="TreeGrafter"/>
</dbReference>
<evidence type="ECO:0000313" key="2">
    <source>
        <dbReference type="EMBL" id="RUS27231.1"/>
    </source>
</evidence>
<accession>A0A433QBU5</accession>
<dbReference type="EMBL" id="RBNJ01008803">
    <property type="protein sequence ID" value="RUS27231.1"/>
    <property type="molecule type" value="Genomic_DNA"/>
</dbReference>
<dbReference type="PANTHER" id="PTHR19847:SF7">
    <property type="entry name" value="DDB1- AND CUL4-ASSOCIATED FACTOR 11"/>
    <property type="match status" value="1"/>
</dbReference>
<evidence type="ECO:0008006" key="4">
    <source>
        <dbReference type="Google" id="ProtNLM"/>
    </source>
</evidence>
<proteinExistence type="predicted"/>
<feature type="region of interest" description="Disordered" evidence="1">
    <location>
        <begin position="1"/>
        <end position="20"/>
    </location>
</feature>
<dbReference type="PANTHER" id="PTHR19847">
    <property type="entry name" value="DDB1- AND CUL4-ASSOCIATED FACTOR 11"/>
    <property type="match status" value="1"/>
</dbReference>
<dbReference type="AlphaFoldDB" id="A0A433QBU5"/>
<sequence>MGYGGSPLRKEGTSLSGFGTPDESKRDLHLALCFCNVAICPPSSIPAARTSACTSTTHPTRSGCNWRRLSRGPPVGDRFTIFEKFWRGKFVHVHIGKKLIALHNPYAGRWTITDANLSPDNQWIIYSSITPVVYLAKTVPDDDVQTPLDFSSAMIGNAGLWSVRFSNDGREVVAGASVDVSRGVDRCILGTRA</sequence>